<protein>
    <submittedName>
        <fullName evidence="1">Uncharacterized protein</fullName>
    </submittedName>
</protein>
<proteinExistence type="predicted"/>
<name>A0ACB7RIJ8_HYAAI</name>
<accession>A0ACB7RIJ8</accession>
<gene>
    <name evidence="1" type="ORF">HPB50_001972</name>
</gene>
<reference evidence="1" key="1">
    <citation type="submission" date="2020-05" db="EMBL/GenBank/DDBJ databases">
        <title>Large-scale comparative analyses of tick genomes elucidate their genetic diversity and vector capacities.</title>
        <authorList>
            <person name="Jia N."/>
            <person name="Wang J."/>
            <person name="Shi W."/>
            <person name="Du L."/>
            <person name="Sun Y."/>
            <person name="Zhan W."/>
            <person name="Jiang J."/>
            <person name="Wang Q."/>
            <person name="Zhang B."/>
            <person name="Ji P."/>
            <person name="Sakyi L.B."/>
            <person name="Cui X."/>
            <person name="Yuan T."/>
            <person name="Jiang B."/>
            <person name="Yang W."/>
            <person name="Lam T.T.-Y."/>
            <person name="Chang Q."/>
            <person name="Ding S."/>
            <person name="Wang X."/>
            <person name="Zhu J."/>
            <person name="Ruan X."/>
            <person name="Zhao L."/>
            <person name="Wei J."/>
            <person name="Que T."/>
            <person name="Du C."/>
            <person name="Cheng J."/>
            <person name="Dai P."/>
            <person name="Han X."/>
            <person name="Huang E."/>
            <person name="Gao Y."/>
            <person name="Liu J."/>
            <person name="Shao H."/>
            <person name="Ye R."/>
            <person name="Li L."/>
            <person name="Wei W."/>
            <person name="Wang X."/>
            <person name="Wang C."/>
            <person name="Yang T."/>
            <person name="Huo Q."/>
            <person name="Li W."/>
            <person name="Guo W."/>
            <person name="Chen H."/>
            <person name="Zhou L."/>
            <person name="Ni X."/>
            <person name="Tian J."/>
            <person name="Zhou Y."/>
            <person name="Sheng Y."/>
            <person name="Liu T."/>
            <person name="Pan Y."/>
            <person name="Xia L."/>
            <person name="Li J."/>
            <person name="Zhao F."/>
            <person name="Cao W."/>
        </authorList>
    </citation>
    <scope>NUCLEOTIDE SEQUENCE</scope>
    <source>
        <strain evidence="1">Hyas-2018</strain>
    </source>
</reference>
<evidence type="ECO:0000313" key="1">
    <source>
        <dbReference type="EMBL" id="KAH6921491.1"/>
    </source>
</evidence>
<dbReference type="Proteomes" id="UP000821845">
    <property type="component" value="Chromosome 9"/>
</dbReference>
<evidence type="ECO:0000313" key="2">
    <source>
        <dbReference type="Proteomes" id="UP000821845"/>
    </source>
</evidence>
<organism evidence="1 2">
    <name type="scientific">Hyalomma asiaticum</name>
    <name type="common">Tick</name>
    <dbReference type="NCBI Taxonomy" id="266040"/>
    <lineage>
        <taxon>Eukaryota</taxon>
        <taxon>Metazoa</taxon>
        <taxon>Ecdysozoa</taxon>
        <taxon>Arthropoda</taxon>
        <taxon>Chelicerata</taxon>
        <taxon>Arachnida</taxon>
        <taxon>Acari</taxon>
        <taxon>Parasitiformes</taxon>
        <taxon>Ixodida</taxon>
        <taxon>Ixodoidea</taxon>
        <taxon>Ixodidae</taxon>
        <taxon>Hyalomminae</taxon>
        <taxon>Hyalomma</taxon>
    </lineage>
</organism>
<dbReference type="EMBL" id="CM023489">
    <property type="protein sequence ID" value="KAH6921491.1"/>
    <property type="molecule type" value="Genomic_DNA"/>
</dbReference>
<keyword evidence="2" id="KW-1185">Reference proteome</keyword>
<comment type="caution">
    <text evidence="1">The sequence shown here is derived from an EMBL/GenBank/DDBJ whole genome shotgun (WGS) entry which is preliminary data.</text>
</comment>
<sequence>MAFYPPKRSPVAFGYPLPGLASPRFSFDRQGVVRTHRFRLDWPRPQAAVPAGAPDMAQAADAEDPAVEPPSRAAHGPEAGSATASGASLTTDAELSSSVRKNERSEGTKSECSSLAPYWIPDEIKHYFRHRHSASDEDDSSRKVDAALRAIGLERELPAIDSDDWPRFCRKPLHVLLSVAAVITAALLVLLIAAISAKYKIVLPGSGRWQSGAEGDDTGGAHVASDNGDDLSPSAEVEQNLGVGDFLEAPNAAVPRPRNVKKEDRSRDSDGSTEKRRAKTKLSAAVGGFGSDGNSHIWTKAVCGQPAFRFCSGGPPEFYYNGSGQACVMLSARASSLCNRGRNRFTSIESCRTLCMDTRTPSAHCFKKAVLSECKQEDIVESWWWYQEGKGCRRWRFPEGYCPSTDADLFRTSMDCVRRCTDGSRKPCREPRAVPCQVKYMRHGYIAVESAHNATTRRCRALPSASRRGAQQYCLAGANRFPTMEACHRSCMRGRTRCLVLPLQAIPGTVKAWSGATGSDSTGHDLRVRPLLICPT</sequence>